<gene>
    <name evidence="2" type="ORF">NCTC11532_02844</name>
</gene>
<dbReference type="Proteomes" id="UP000255297">
    <property type="component" value="Unassembled WGS sequence"/>
</dbReference>
<name>A0A378LV53_9GAMM</name>
<protein>
    <submittedName>
        <fullName evidence="2">Uncharacterized protein</fullName>
    </submittedName>
</protein>
<dbReference type="EMBL" id="UGPB01000001">
    <property type="protein sequence ID" value="STY31325.1"/>
    <property type="molecule type" value="Genomic_DNA"/>
</dbReference>
<dbReference type="RefSeq" id="WP_031566343.1">
    <property type="nucleotide sequence ID" value="NZ_CAAAIS010000006.1"/>
</dbReference>
<feature type="region of interest" description="Disordered" evidence="1">
    <location>
        <begin position="20"/>
        <end position="79"/>
    </location>
</feature>
<feature type="compositionally biased region" description="Low complexity" evidence="1">
    <location>
        <begin position="22"/>
        <end position="40"/>
    </location>
</feature>
<accession>A0A378LV53</accession>
<organism evidence="2 3">
    <name type="scientific">Legionella wadsworthii</name>
    <dbReference type="NCBI Taxonomy" id="28088"/>
    <lineage>
        <taxon>Bacteria</taxon>
        <taxon>Pseudomonadati</taxon>
        <taxon>Pseudomonadota</taxon>
        <taxon>Gammaproteobacteria</taxon>
        <taxon>Legionellales</taxon>
        <taxon>Legionellaceae</taxon>
        <taxon>Legionella</taxon>
    </lineage>
</organism>
<keyword evidence="3" id="KW-1185">Reference proteome</keyword>
<proteinExistence type="predicted"/>
<sequence>MAQIVGVVAAQVALDEADKMLQSQTQNQSSNSDDQSFSMSAPSGGMFSDPLQSVSSMLPDNLDSVMQMGSGGGQNQSSLLDEGEDVLQQGVSMAMSFVK</sequence>
<evidence type="ECO:0000256" key="1">
    <source>
        <dbReference type="SAM" id="MobiDB-lite"/>
    </source>
</evidence>
<evidence type="ECO:0000313" key="3">
    <source>
        <dbReference type="Proteomes" id="UP000255297"/>
    </source>
</evidence>
<evidence type="ECO:0000313" key="2">
    <source>
        <dbReference type="EMBL" id="STY31325.1"/>
    </source>
</evidence>
<reference evidence="2 3" key="1">
    <citation type="submission" date="2018-06" db="EMBL/GenBank/DDBJ databases">
        <authorList>
            <consortium name="Pathogen Informatics"/>
            <person name="Doyle S."/>
        </authorList>
    </citation>
    <scope>NUCLEOTIDE SEQUENCE [LARGE SCALE GENOMIC DNA]</scope>
    <source>
        <strain evidence="2 3">NCTC11532</strain>
    </source>
</reference>
<dbReference type="AlphaFoldDB" id="A0A378LV53"/>